<evidence type="ECO:0000313" key="8">
    <source>
        <dbReference type="Proteomes" id="UP000192284"/>
    </source>
</evidence>
<feature type="transmembrane region" description="Helical" evidence="6">
    <location>
        <begin position="6"/>
        <end position="31"/>
    </location>
</feature>
<keyword evidence="3 6" id="KW-0812">Transmembrane</keyword>
<proteinExistence type="inferred from homology"/>
<feature type="transmembrane region" description="Helical" evidence="6">
    <location>
        <begin position="113"/>
        <end position="130"/>
    </location>
</feature>
<dbReference type="InterPro" id="IPR004923">
    <property type="entry name" value="FTR1/Fip1/EfeU"/>
</dbReference>
<dbReference type="Proteomes" id="UP000192284">
    <property type="component" value="Unassembled WGS sequence"/>
</dbReference>
<evidence type="ECO:0000256" key="5">
    <source>
        <dbReference type="ARBA" id="ARBA00023136"/>
    </source>
</evidence>
<comment type="similarity">
    <text evidence="2">Belongs to the oxidase-dependent Fe transporter (OFeT) (TC 9.A.10.1) family.</text>
</comment>
<dbReference type="AlphaFoldDB" id="A0A1W9ZY82"/>
<feature type="transmembrane region" description="Helical" evidence="6">
    <location>
        <begin position="484"/>
        <end position="502"/>
    </location>
</feature>
<evidence type="ECO:0000256" key="2">
    <source>
        <dbReference type="ARBA" id="ARBA00008333"/>
    </source>
</evidence>
<evidence type="ECO:0000256" key="1">
    <source>
        <dbReference type="ARBA" id="ARBA00004141"/>
    </source>
</evidence>
<comment type="subcellular location">
    <subcellularLocation>
        <location evidence="1">Membrane</location>
        <topology evidence="1">Multi-pass membrane protein</topology>
    </subcellularLocation>
</comment>
<feature type="transmembrane region" description="Helical" evidence="6">
    <location>
        <begin position="252"/>
        <end position="270"/>
    </location>
</feature>
<sequence>MAVQGAFIGTFLIGLREGLEATLIVSIVGAFLKRSGQSTRPMFAGVALAVAISVGVGVGLDLLSTTLPQRQQEMMETVIGAIAVVFVTSMIIWMNRNAFRLKGELEREAQEAISRGGSLALAAMAFLAVLKEGFETAVFLLAAAQTSHGSRWFAVLGGATGIALSIAVGVALYFGGLKLNLGRFFRITGVFLVLIAAGLVLGALRTAHEAGWITIGQQQVFNLSSWIPGRSLQGALVTGLFGIPTDPRLIEVLGWLLYAVPVLVVFLWPARLTADPGIRRRTLGATAAALLIVAATLVIAVPAGGSTPAAHTRTVTDRLGRTATVSLTSGPNGLSLSQSGSAIGIPLSAAGADSVAGVPVRVWQATVPVASGGGPTVTLTELVNLTGGRLPVGVSAARTPGPFQAQWATSTVYTVCAQGNSLLSAQAVSNRTAVLSGGGLTSPKTVSVGGLPSDWSTSGVDDQSSAAQLAADAQQRAERQLWKLWLPLVLSAFALTCVVVAGRKRRDVTNDESRQPIA</sequence>
<feature type="transmembrane region" description="Helical" evidence="6">
    <location>
        <begin position="74"/>
        <end position="93"/>
    </location>
</feature>
<gene>
    <name evidence="7" type="ORF">BST12_09195</name>
</gene>
<name>A0A1W9ZY82_MYCAN</name>
<dbReference type="GO" id="GO:0015093">
    <property type="term" value="F:ferrous iron transmembrane transporter activity"/>
    <property type="evidence" value="ECO:0007669"/>
    <property type="project" value="TreeGrafter"/>
</dbReference>
<dbReference type="GO" id="GO:0033573">
    <property type="term" value="C:high-affinity iron permease complex"/>
    <property type="evidence" value="ECO:0007669"/>
    <property type="project" value="InterPro"/>
</dbReference>
<evidence type="ECO:0000313" key="7">
    <source>
        <dbReference type="EMBL" id="ORA22731.1"/>
    </source>
</evidence>
<evidence type="ECO:0000256" key="6">
    <source>
        <dbReference type="SAM" id="Phobius"/>
    </source>
</evidence>
<feature type="transmembrane region" description="Helical" evidence="6">
    <location>
        <begin position="282"/>
        <end position="303"/>
    </location>
</feature>
<feature type="transmembrane region" description="Helical" evidence="6">
    <location>
        <begin position="43"/>
        <end position="62"/>
    </location>
</feature>
<dbReference type="Pfam" id="PF03239">
    <property type="entry name" value="FTR1"/>
    <property type="match status" value="1"/>
</dbReference>
<feature type="transmembrane region" description="Helical" evidence="6">
    <location>
        <begin position="150"/>
        <end position="172"/>
    </location>
</feature>
<dbReference type="NCBIfam" id="NF041756">
    <property type="entry name" value="EfeU"/>
    <property type="match status" value="1"/>
</dbReference>
<keyword evidence="4 6" id="KW-1133">Transmembrane helix</keyword>
<keyword evidence="5 6" id="KW-0472">Membrane</keyword>
<dbReference type="EMBL" id="MVHE01000009">
    <property type="protein sequence ID" value="ORA22731.1"/>
    <property type="molecule type" value="Genomic_DNA"/>
</dbReference>
<evidence type="ECO:0000256" key="3">
    <source>
        <dbReference type="ARBA" id="ARBA00022692"/>
    </source>
</evidence>
<comment type="caution">
    <text evidence="7">The sequence shown here is derived from an EMBL/GenBank/DDBJ whole genome shotgun (WGS) entry which is preliminary data.</text>
</comment>
<feature type="transmembrane region" description="Helical" evidence="6">
    <location>
        <begin position="184"/>
        <end position="204"/>
    </location>
</feature>
<keyword evidence="8" id="KW-1185">Reference proteome</keyword>
<organism evidence="7 8">
    <name type="scientific">Mycobacterium angelicum</name>
    <dbReference type="NCBI Taxonomy" id="470074"/>
    <lineage>
        <taxon>Bacteria</taxon>
        <taxon>Bacillati</taxon>
        <taxon>Actinomycetota</taxon>
        <taxon>Actinomycetes</taxon>
        <taxon>Mycobacteriales</taxon>
        <taxon>Mycobacteriaceae</taxon>
        <taxon>Mycobacterium</taxon>
    </lineage>
</organism>
<dbReference type="PANTHER" id="PTHR31632">
    <property type="entry name" value="IRON TRANSPORTER FTH1"/>
    <property type="match status" value="1"/>
</dbReference>
<dbReference type="PANTHER" id="PTHR31632:SF2">
    <property type="entry name" value="PLASMA MEMBRANE IRON PERMEASE"/>
    <property type="match status" value="1"/>
</dbReference>
<protein>
    <submittedName>
        <fullName evidence="7">High-affinity Fe2+/Pb2+ permease</fullName>
    </submittedName>
</protein>
<reference evidence="7 8" key="1">
    <citation type="submission" date="2017-02" db="EMBL/GenBank/DDBJ databases">
        <title>The new phylogeny of genus Mycobacterium.</title>
        <authorList>
            <person name="Tortoli E."/>
            <person name="Trovato A."/>
            <person name="Cirillo D.M."/>
        </authorList>
    </citation>
    <scope>NUCLEOTIDE SEQUENCE [LARGE SCALE GENOMIC DNA]</scope>
    <source>
        <strain evidence="7 8">DSM 45057</strain>
    </source>
</reference>
<accession>A0A1W9ZY82</accession>
<evidence type="ECO:0000256" key="4">
    <source>
        <dbReference type="ARBA" id="ARBA00022989"/>
    </source>
</evidence>